<sequence>MKKTIIRFLLFTLLAMLAVVYLVKRPSLSWGEVVLLPEGASSEVLKSHVRFLSEELTNRNHSHLSTLNQAAEYISQNWQSHGLQVSRQSFVIDGTQYHNVIARLGPQQGELVVVGAHYDTFDLLPGADDNASGVAGLLELGRLLAADPPEMPIELVAFTLEEPPYFASQNMGSAHHAQALKEPVRLMVSLEMIGYFSDQPDSQKYPLAVLSWLYPTTGDFIAVVDQLFSSEAQSIKQVYNQHTSLAAHSINAPASLVGVDFSDHRNYWAQNIPAVMITDTAFYRNHYYHTENDTWERLNYQKMAQVIDGLLIFLQHGLD</sequence>
<dbReference type="PANTHER" id="PTHR12147:SF26">
    <property type="entry name" value="PEPTIDASE M28 DOMAIN-CONTAINING PROTEIN"/>
    <property type="match status" value="1"/>
</dbReference>
<reference evidence="3" key="1">
    <citation type="journal article" date="2019" name="Int. J. Syst. Evol. Microbiol.">
        <title>The Global Catalogue of Microorganisms (GCM) 10K type strain sequencing project: providing services to taxonomists for standard genome sequencing and annotation.</title>
        <authorList>
            <consortium name="The Broad Institute Genomics Platform"/>
            <consortium name="The Broad Institute Genome Sequencing Center for Infectious Disease"/>
            <person name="Wu L."/>
            <person name="Ma J."/>
        </authorList>
    </citation>
    <scope>NUCLEOTIDE SEQUENCE [LARGE SCALE GENOMIC DNA]</scope>
    <source>
        <strain evidence="3">KCTC 42953</strain>
    </source>
</reference>
<organism evidence="2 3">
    <name type="scientific">Marinicella sediminis</name>
    <dbReference type="NCBI Taxonomy" id="1792834"/>
    <lineage>
        <taxon>Bacteria</taxon>
        <taxon>Pseudomonadati</taxon>
        <taxon>Pseudomonadota</taxon>
        <taxon>Gammaproteobacteria</taxon>
        <taxon>Lysobacterales</taxon>
        <taxon>Marinicellaceae</taxon>
        <taxon>Marinicella</taxon>
    </lineage>
</organism>
<evidence type="ECO:0000313" key="3">
    <source>
        <dbReference type="Proteomes" id="UP001595533"/>
    </source>
</evidence>
<accession>A0ABV7JCI0</accession>
<protein>
    <submittedName>
        <fullName evidence="2">M28 family peptidase</fullName>
    </submittedName>
</protein>
<proteinExistence type="predicted"/>
<comment type="caution">
    <text evidence="2">The sequence shown here is derived from an EMBL/GenBank/DDBJ whole genome shotgun (WGS) entry which is preliminary data.</text>
</comment>
<dbReference type="PANTHER" id="PTHR12147">
    <property type="entry name" value="METALLOPEPTIDASE M28 FAMILY MEMBER"/>
    <property type="match status" value="1"/>
</dbReference>
<evidence type="ECO:0000313" key="2">
    <source>
        <dbReference type="EMBL" id="MFC3193928.1"/>
    </source>
</evidence>
<keyword evidence="3" id="KW-1185">Reference proteome</keyword>
<gene>
    <name evidence="2" type="ORF">ACFODZ_06720</name>
</gene>
<dbReference type="Gene3D" id="3.40.630.10">
    <property type="entry name" value="Zn peptidases"/>
    <property type="match status" value="1"/>
</dbReference>
<evidence type="ECO:0000259" key="1">
    <source>
        <dbReference type="Pfam" id="PF04389"/>
    </source>
</evidence>
<feature type="domain" description="Peptidase M28" evidence="1">
    <location>
        <begin position="99"/>
        <end position="310"/>
    </location>
</feature>
<dbReference type="InterPro" id="IPR007484">
    <property type="entry name" value="Peptidase_M28"/>
</dbReference>
<dbReference type="InterPro" id="IPR045175">
    <property type="entry name" value="M28_fam"/>
</dbReference>
<name>A0ABV7JCI0_9GAMM</name>
<dbReference type="SUPFAM" id="SSF53187">
    <property type="entry name" value="Zn-dependent exopeptidases"/>
    <property type="match status" value="1"/>
</dbReference>
<dbReference type="Pfam" id="PF04389">
    <property type="entry name" value="Peptidase_M28"/>
    <property type="match status" value="1"/>
</dbReference>
<dbReference type="RefSeq" id="WP_109862396.1">
    <property type="nucleotide sequence ID" value="NZ_JBHRTS010000003.1"/>
</dbReference>
<dbReference type="EMBL" id="JBHRTS010000003">
    <property type="protein sequence ID" value="MFC3193928.1"/>
    <property type="molecule type" value="Genomic_DNA"/>
</dbReference>
<dbReference type="Proteomes" id="UP001595533">
    <property type="component" value="Unassembled WGS sequence"/>
</dbReference>